<dbReference type="PANTHER" id="PTHR42803:SF1">
    <property type="entry name" value="BROAD-SPECIFICITY LINEAR ACYL-COA DEHYDROGENASE FADE5"/>
    <property type="match status" value="1"/>
</dbReference>
<dbReference type="InterPro" id="IPR037069">
    <property type="entry name" value="AcylCoA_DH/ox_N_sf"/>
</dbReference>
<dbReference type="SUPFAM" id="SSF47203">
    <property type="entry name" value="Acyl-CoA dehydrogenase C-terminal domain-like"/>
    <property type="match status" value="1"/>
</dbReference>
<dbReference type="InterPro" id="IPR009075">
    <property type="entry name" value="AcylCo_DH/oxidase_C"/>
</dbReference>
<comment type="cofactor">
    <cofactor evidence="1 6">
        <name>FAD</name>
        <dbReference type="ChEBI" id="CHEBI:57692"/>
    </cofactor>
</comment>
<dbReference type="Gene3D" id="1.10.540.10">
    <property type="entry name" value="Acyl-CoA dehydrogenase/oxidase, N-terminal domain"/>
    <property type="match status" value="1"/>
</dbReference>
<dbReference type="InterPro" id="IPR009100">
    <property type="entry name" value="AcylCoA_DH/oxidase_NM_dom_sf"/>
</dbReference>
<evidence type="ECO:0000259" key="9">
    <source>
        <dbReference type="Pfam" id="PF02771"/>
    </source>
</evidence>
<feature type="domain" description="Acyl-CoA dehydrogenase/oxidase N-terminal" evidence="9">
    <location>
        <begin position="37"/>
        <end position="157"/>
    </location>
</feature>
<feature type="domain" description="Acyl-CoA dehydrogenase/oxidase C-terminal" evidence="7">
    <location>
        <begin position="283"/>
        <end position="453"/>
    </location>
</feature>
<organism evidence="11 12">
    <name type="scientific">Geothrix rubra</name>
    <dbReference type="NCBI Taxonomy" id="2927977"/>
    <lineage>
        <taxon>Bacteria</taxon>
        <taxon>Pseudomonadati</taxon>
        <taxon>Acidobacteriota</taxon>
        <taxon>Holophagae</taxon>
        <taxon>Holophagales</taxon>
        <taxon>Holophagaceae</taxon>
        <taxon>Geothrix</taxon>
    </lineage>
</organism>
<name>A0ABQ5Q270_9BACT</name>
<dbReference type="EMBL" id="BSDD01000001">
    <property type="protein sequence ID" value="GLH68842.1"/>
    <property type="molecule type" value="Genomic_DNA"/>
</dbReference>
<accession>A0ABQ5Q270</accession>
<dbReference type="InterPro" id="IPR013786">
    <property type="entry name" value="AcylCoA_DH/ox_N"/>
</dbReference>
<dbReference type="InterPro" id="IPR046373">
    <property type="entry name" value="Acyl-CoA_Oxase/DH_mid-dom_sf"/>
</dbReference>
<dbReference type="SUPFAM" id="SSF56645">
    <property type="entry name" value="Acyl-CoA dehydrogenase NM domain-like"/>
    <property type="match status" value="1"/>
</dbReference>
<sequence length="612" mass="67279">MVDFRFDTRDAAFVLFEQMRLGELCELDAFRDQDAETYQSMFDAAHDLAKEQLWPINAESDRLGARFEAGKVSVPECQRKFYRTFVENGFVAMSNSAEWGGMGVPELLGTACTEVFQAACMSFALTPMLTRGAAHIIESHGADWMKQLYLEKMYTGEWAGTMCLTEPQAGSDLAAVKTKAKRDGDSFLLEGTKTFISSGDHDFTKQIVHPVLARIEGAPAGIKGISLFLVPKYVPDEKGEPGTFNDVTCGGIEHKMGIKASPTCTLNFGENGACRGWLIGQENMGIVYMFQMMNEARLEVGLQGLAVAGEAYLQALAYAQERVQGLSLKGAPREPGAKAQTIICHPDVRRMLLGMKAQVEGMRALIYTTARSVDLAHHHPDEATRRRHDRRSQLLTPVCKAYGTDMGFRVTEDAIQVHGGYGFCQEYPVEQLCRDIKIASIYEGTNGIQALDLVGRKLMLEDGALFKEYLADLETLIAAQSGHAVLGPWVARLVQAKDQLVTTTLRVAKALKEGDQHYAFLVSTPYLRLFGDVACAALLLEQAVLAAEKLGAGDMAAWKLAAEADAAKRFYYDKLCAVQFFVHNLLPRVGAYAETILSEDRSALDATFPQLA</sequence>
<dbReference type="InterPro" id="IPR006089">
    <property type="entry name" value="Acyl-CoA_DH_CS"/>
</dbReference>
<evidence type="ECO:0000259" key="10">
    <source>
        <dbReference type="Pfam" id="PF12806"/>
    </source>
</evidence>
<evidence type="ECO:0000259" key="8">
    <source>
        <dbReference type="Pfam" id="PF02770"/>
    </source>
</evidence>
<evidence type="ECO:0000313" key="12">
    <source>
        <dbReference type="Proteomes" id="UP001165089"/>
    </source>
</evidence>
<evidence type="ECO:0000259" key="7">
    <source>
        <dbReference type="Pfam" id="PF00441"/>
    </source>
</evidence>
<evidence type="ECO:0000256" key="4">
    <source>
        <dbReference type="ARBA" id="ARBA00022827"/>
    </source>
</evidence>
<proteinExistence type="inferred from homology"/>
<comment type="similarity">
    <text evidence="2 6">Belongs to the acyl-CoA dehydrogenase family.</text>
</comment>
<evidence type="ECO:0000313" key="11">
    <source>
        <dbReference type="EMBL" id="GLH68842.1"/>
    </source>
</evidence>
<dbReference type="RefSeq" id="WP_285722463.1">
    <property type="nucleotide sequence ID" value="NZ_BSDD01000001.1"/>
</dbReference>
<keyword evidence="12" id="KW-1185">Reference proteome</keyword>
<reference evidence="11 12" key="1">
    <citation type="journal article" date="2023" name="Antonie Van Leeuwenhoek">
        <title>Mesoterricola silvestris gen. nov., sp. nov., Mesoterricola sediminis sp. nov., Geothrix oryzae sp. nov., Geothrix edaphica sp. nov., Geothrix rubra sp. nov., and Geothrix limicola sp. nov., six novel members of Acidobacteriota isolated from soils.</title>
        <authorList>
            <person name="Itoh H."/>
            <person name="Sugisawa Y."/>
            <person name="Mise K."/>
            <person name="Xu Z."/>
            <person name="Kuniyasu M."/>
            <person name="Ushijima N."/>
            <person name="Kawano K."/>
            <person name="Kobayashi E."/>
            <person name="Shiratori Y."/>
            <person name="Masuda Y."/>
            <person name="Senoo K."/>
        </authorList>
    </citation>
    <scope>NUCLEOTIDE SEQUENCE [LARGE SCALE GENOMIC DNA]</scope>
    <source>
        <strain evidence="11 12">Red803</strain>
    </source>
</reference>
<dbReference type="InterPro" id="IPR025878">
    <property type="entry name" value="Acyl-CoA_dh-like_C_dom"/>
</dbReference>
<evidence type="ECO:0000256" key="3">
    <source>
        <dbReference type="ARBA" id="ARBA00022630"/>
    </source>
</evidence>
<dbReference type="InterPro" id="IPR052166">
    <property type="entry name" value="Diverse_Acyl-CoA_DH"/>
</dbReference>
<dbReference type="PANTHER" id="PTHR42803">
    <property type="entry name" value="ACYL-COA DEHYDROGENASE"/>
    <property type="match status" value="1"/>
</dbReference>
<keyword evidence="4 6" id="KW-0274">FAD</keyword>
<keyword evidence="5 6" id="KW-0560">Oxidoreductase</keyword>
<dbReference type="Pfam" id="PF02770">
    <property type="entry name" value="Acyl-CoA_dh_M"/>
    <property type="match status" value="1"/>
</dbReference>
<dbReference type="Pfam" id="PF02771">
    <property type="entry name" value="Acyl-CoA_dh_N"/>
    <property type="match status" value="1"/>
</dbReference>
<keyword evidence="3 6" id="KW-0285">Flavoprotein</keyword>
<evidence type="ECO:0000256" key="6">
    <source>
        <dbReference type="RuleBase" id="RU362125"/>
    </source>
</evidence>
<dbReference type="InterPro" id="IPR036250">
    <property type="entry name" value="AcylCo_DH-like_C"/>
</dbReference>
<dbReference type="PROSITE" id="PS00072">
    <property type="entry name" value="ACYL_COA_DH_1"/>
    <property type="match status" value="1"/>
</dbReference>
<evidence type="ECO:0000256" key="2">
    <source>
        <dbReference type="ARBA" id="ARBA00009347"/>
    </source>
</evidence>
<gene>
    <name evidence="11" type="ORF">GETHPA_03750</name>
</gene>
<feature type="domain" description="Acetyl-CoA dehydrogenase-like C-terminal" evidence="10">
    <location>
        <begin position="472"/>
        <end position="606"/>
    </location>
</feature>
<evidence type="ECO:0000256" key="1">
    <source>
        <dbReference type="ARBA" id="ARBA00001974"/>
    </source>
</evidence>
<evidence type="ECO:0000256" key="5">
    <source>
        <dbReference type="ARBA" id="ARBA00023002"/>
    </source>
</evidence>
<protein>
    <submittedName>
        <fullName evidence="11">Acyl-CoA dehydrogenase</fullName>
    </submittedName>
</protein>
<dbReference type="Proteomes" id="UP001165089">
    <property type="component" value="Unassembled WGS sequence"/>
</dbReference>
<dbReference type="Pfam" id="PF00441">
    <property type="entry name" value="Acyl-CoA_dh_1"/>
    <property type="match status" value="1"/>
</dbReference>
<dbReference type="Gene3D" id="2.40.110.10">
    <property type="entry name" value="Butyryl-CoA Dehydrogenase, subunit A, domain 2"/>
    <property type="match status" value="1"/>
</dbReference>
<dbReference type="InterPro" id="IPR006091">
    <property type="entry name" value="Acyl-CoA_Oxase/DH_mid-dom"/>
</dbReference>
<feature type="domain" description="Acyl-CoA oxidase/dehydrogenase middle" evidence="8">
    <location>
        <begin position="162"/>
        <end position="268"/>
    </location>
</feature>
<comment type="caution">
    <text evidence="11">The sequence shown here is derived from an EMBL/GenBank/DDBJ whole genome shotgun (WGS) entry which is preliminary data.</text>
</comment>
<dbReference type="Pfam" id="PF12806">
    <property type="entry name" value="Acyl-CoA_dh_C"/>
    <property type="match status" value="1"/>
</dbReference>
<dbReference type="Gene3D" id="1.20.140.10">
    <property type="entry name" value="Butyryl-CoA Dehydrogenase, subunit A, domain 3"/>
    <property type="match status" value="1"/>
</dbReference>